<dbReference type="InterPro" id="IPR012373">
    <property type="entry name" value="Ferrdict_sens_TM"/>
</dbReference>
<dbReference type="PIRSF" id="PIRSF018266">
    <property type="entry name" value="FecR"/>
    <property type="match status" value="1"/>
</dbReference>
<gene>
    <name evidence="3" type="ORF">K7G82_13040</name>
</gene>
<evidence type="ECO:0000259" key="2">
    <source>
        <dbReference type="Pfam" id="PF16220"/>
    </source>
</evidence>
<dbReference type="InterPro" id="IPR006860">
    <property type="entry name" value="FecR"/>
</dbReference>
<comment type="caution">
    <text evidence="3">The sequence shown here is derived from an EMBL/GenBank/DDBJ whole genome shotgun (WGS) entry which is preliminary data.</text>
</comment>
<sequence>MSQRPIQEIDDMAARWVARMDSDAWSDADDAELGAWLALDPRHGGALVQAQALWSTLGQEETVEADPDVVRVDDAPPPVWTRRWLLASGGGAIAASLVAGLVVLGGSERYDTGVGEIRRVPLADGSTAAINTDSRIAVAVAETRRDVRLEKGEAWFQVVKDPRRPFVVEAGNVRVQAVGTAFSVRRREGGADVIVTEGVVEAWANGAEGQKIRIVAGAMAFVADNAAVRRPEPGAPAVERALAWRSGKIDLVATRVDDAIAEFNRYNRRRIVLRDAAIADERVDGVFRTDDPVGFSRVIAGSFGGSVDLSGPEEIRIESEQVTEK</sequence>
<dbReference type="RefSeq" id="WP_222990342.1">
    <property type="nucleotide sequence ID" value="NZ_JAINVV010000005.1"/>
</dbReference>
<dbReference type="PANTHER" id="PTHR30273">
    <property type="entry name" value="PERIPLASMIC SIGNAL SENSOR AND SIGMA FACTOR ACTIVATOR FECR-RELATED"/>
    <property type="match status" value="1"/>
</dbReference>
<evidence type="ECO:0000313" key="3">
    <source>
        <dbReference type="EMBL" id="MBY8823224.1"/>
    </source>
</evidence>
<name>A0ABS7PPH5_9SPHN</name>
<dbReference type="Pfam" id="PF04773">
    <property type="entry name" value="FecR"/>
    <property type="match status" value="1"/>
</dbReference>
<dbReference type="InterPro" id="IPR032623">
    <property type="entry name" value="FecR_N"/>
</dbReference>
<feature type="domain" description="FecR protein" evidence="1">
    <location>
        <begin position="109"/>
        <end position="201"/>
    </location>
</feature>
<dbReference type="Pfam" id="PF16220">
    <property type="entry name" value="DUF4880"/>
    <property type="match status" value="1"/>
</dbReference>
<dbReference type="PANTHER" id="PTHR30273:SF2">
    <property type="entry name" value="PROTEIN FECR"/>
    <property type="match status" value="1"/>
</dbReference>
<dbReference type="Gene3D" id="2.60.120.1440">
    <property type="match status" value="1"/>
</dbReference>
<dbReference type="Proteomes" id="UP000706039">
    <property type="component" value="Unassembled WGS sequence"/>
</dbReference>
<evidence type="ECO:0000313" key="4">
    <source>
        <dbReference type="Proteomes" id="UP000706039"/>
    </source>
</evidence>
<keyword evidence="4" id="KW-1185">Reference proteome</keyword>
<reference evidence="3 4" key="1">
    <citation type="submission" date="2021-08" db="EMBL/GenBank/DDBJ databases">
        <authorList>
            <person name="Tuo L."/>
        </authorList>
    </citation>
    <scope>NUCLEOTIDE SEQUENCE [LARGE SCALE GENOMIC DNA]</scope>
    <source>
        <strain evidence="3 4">JCM 31229</strain>
    </source>
</reference>
<evidence type="ECO:0000259" key="1">
    <source>
        <dbReference type="Pfam" id="PF04773"/>
    </source>
</evidence>
<feature type="domain" description="FecR N-terminal" evidence="2">
    <location>
        <begin position="13"/>
        <end position="53"/>
    </location>
</feature>
<protein>
    <submittedName>
        <fullName evidence="3">FecR domain-containing protein</fullName>
    </submittedName>
</protein>
<accession>A0ABS7PPH5</accession>
<proteinExistence type="predicted"/>
<organism evidence="3 4">
    <name type="scientific">Sphingomonas colocasiae</name>
    <dbReference type="NCBI Taxonomy" id="1848973"/>
    <lineage>
        <taxon>Bacteria</taxon>
        <taxon>Pseudomonadati</taxon>
        <taxon>Pseudomonadota</taxon>
        <taxon>Alphaproteobacteria</taxon>
        <taxon>Sphingomonadales</taxon>
        <taxon>Sphingomonadaceae</taxon>
        <taxon>Sphingomonas</taxon>
    </lineage>
</organism>
<dbReference type="EMBL" id="JAINVV010000005">
    <property type="protein sequence ID" value="MBY8823224.1"/>
    <property type="molecule type" value="Genomic_DNA"/>
</dbReference>